<feature type="compositionally biased region" description="Basic and acidic residues" evidence="4">
    <location>
        <begin position="38"/>
        <end position="59"/>
    </location>
</feature>
<dbReference type="PANTHER" id="PTHR22691">
    <property type="entry name" value="YEAST SPT2-RELATED"/>
    <property type="match status" value="1"/>
</dbReference>
<comment type="similarity">
    <text evidence="1">Belongs to the SPT2 family.</text>
</comment>
<feature type="region of interest" description="Disordered" evidence="4">
    <location>
        <begin position="110"/>
        <end position="475"/>
    </location>
</feature>
<evidence type="ECO:0000313" key="6">
    <source>
        <dbReference type="RefSeq" id="XP_010417029.1"/>
    </source>
</evidence>
<feature type="coiled-coil region" evidence="3">
    <location>
        <begin position="512"/>
        <end position="541"/>
    </location>
</feature>
<dbReference type="InterPro" id="IPR013256">
    <property type="entry name" value="Chromatin_SPT2"/>
</dbReference>
<accession>A0ABM0SW85</accession>
<feature type="compositionally biased region" description="Basic and acidic residues" evidence="4">
    <location>
        <begin position="411"/>
        <end position="423"/>
    </location>
</feature>
<dbReference type="SMART" id="SM00784">
    <property type="entry name" value="SPT2"/>
    <property type="match status" value="1"/>
</dbReference>
<keyword evidence="2 3" id="KW-0175">Coiled coil</keyword>
<feature type="compositionally biased region" description="Acidic residues" evidence="4">
    <location>
        <begin position="18"/>
        <end position="37"/>
    </location>
</feature>
<feature type="compositionally biased region" description="Basic and acidic residues" evidence="4">
    <location>
        <begin position="136"/>
        <end position="158"/>
    </location>
</feature>
<feature type="region of interest" description="Disordered" evidence="4">
    <location>
        <begin position="1"/>
        <end position="92"/>
    </location>
</feature>
<name>A0ABM0SW85_CAMSA</name>
<evidence type="ECO:0000256" key="4">
    <source>
        <dbReference type="SAM" id="MobiDB-lite"/>
    </source>
</evidence>
<protein>
    <submittedName>
        <fullName evidence="6">Sialidase-like</fullName>
    </submittedName>
</protein>
<keyword evidence="5" id="KW-1185">Reference proteome</keyword>
<feature type="compositionally biased region" description="Low complexity" evidence="4">
    <location>
        <begin position="400"/>
        <end position="410"/>
    </location>
</feature>
<dbReference type="PANTHER" id="PTHR22691:SF13">
    <property type="entry name" value="SPT2 CHROMATIN PROTEIN"/>
    <property type="match status" value="1"/>
</dbReference>
<dbReference type="Proteomes" id="UP000694864">
    <property type="component" value="Chromosome 7"/>
</dbReference>
<sequence length="546" mass="61359">MNGYEEDLDERAGYDDYYSGDEDLDEYEDDEEEEEEERQPPKEELEYLELREKLKETMRKNLRKGSVNAQSSQERRRKLPYNDFGSFFGPSQPVISSRVIQESKSLLENELRTAKMSNSSQTKKRPVSGSSTKNVSQEKRPKVVNEVRRKVETLKDTQDYSFLFSDDAELPVPKKESLSRSGSFPNSEARSAQLSARPKQSSGTNGRTAHGPPREEKRPVSANGHSRPSSSGSQMNHSRTASSGSQMNHSRPASSGSQMQSRAVTGRPSSSGSQMQNSRPPSAGSQMQQRAASSSSQRPGPSTNRQAPMRPPGSGSTMNGQSANRNGQSATRNGQPNSRSDSQRPAPAKVPVDHRKQMSSSNGVGPGRSAAMGRPLPSKTSLERRPSMLAGKSSIQNAQRPSSSRPMSSDPRQRVVEQRKVSREIATPRMIPKQSVPTSKHQMMSKPAPKRPPSRDIDDRRLLKKKKPATRSEDEEAFNMLRQLLPSKRFSRYDDDDINMEAGFEDIQKEERRSARIAREEDERELQLLEEEERRDRLRKNRKLSR</sequence>
<dbReference type="GeneID" id="104702808"/>
<reference evidence="5" key="1">
    <citation type="journal article" date="2014" name="Nat. Commun.">
        <title>The emerging biofuel crop Camelina sativa retains a highly undifferentiated hexaploid genome structure.</title>
        <authorList>
            <person name="Kagale S."/>
            <person name="Koh C."/>
            <person name="Nixon J."/>
            <person name="Bollina V."/>
            <person name="Clarke W.E."/>
            <person name="Tuteja R."/>
            <person name="Spillane C."/>
            <person name="Robinson S.J."/>
            <person name="Links M.G."/>
            <person name="Clarke C."/>
            <person name="Higgins E.E."/>
            <person name="Huebert T."/>
            <person name="Sharpe A.G."/>
            <person name="Parkin I.A."/>
        </authorList>
    </citation>
    <scope>NUCLEOTIDE SEQUENCE [LARGE SCALE GENOMIC DNA]</scope>
    <source>
        <strain evidence="5">cv. DH55</strain>
    </source>
</reference>
<evidence type="ECO:0000313" key="5">
    <source>
        <dbReference type="Proteomes" id="UP000694864"/>
    </source>
</evidence>
<feature type="compositionally biased region" description="Polar residues" evidence="4">
    <location>
        <begin position="223"/>
        <end position="280"/>
    </location>
</feature>
<feature type="compositionally biased region" description="Polar residues" evidence="4">
    <location>
        <begin position="314"/>
        <end position="340"/>
    </location>
</feature>
<gene>
    <name evidence="6" type="primary">LOC104702808</name>
</gene>
<feature type="compositionally biased region" description="Low complexity" evidence="4">
    <location>
        <begin position="282"/>
        <end position="302"/>
    </location>
</feature>
<feature type="compositionally biased region" description="Polar residues" evidence="4">
    <location>
        <begin position="179"/>
        <end position="207"/>
    </location>
</feature>
<evidence type="ECO:0000256" key="2">
    <source>
        <dbReference type="ARBA" id="ARBA00023054"/>
    </source>
</evidence>
<reference evidence="6" key="2">
    <citation type="submission" date="2025-08" db="UniProtKB">
        <authorList>
            <consortium name="RefSeq"/>
        </authorList>
    </citation>
    <scope>IDENTIFICATION</scope>
    <source>
        <tissue evidence="6">Leaf</tissue>
    </source>
</reference>
<evidence type="ECO:0000256" key="1">
    <source>
        <dbReference type="ARBA" id="ARBA00006461"/>
    </source>
</evidence>
<organism evidence="5 6">
    <name type="scientific">Camelina sativa</name>
    <name type="common">False flax</name>
    <name type="synonym">Myagrum sativum</name>
    <dbReference type="NCBI Taxonomy" id="90675"/>
    <lineage>
        <taxon>Eukaryota</taxon>
        <taxon>Viridiplantae</taxon>
        <taxon>Streptophyta</taxon>
        <taxon>Embryophyta</taxon>
        <taxon>Tracheophyta</taxon>
        <taxon>Spermatophyta</taxon>
        <taxon>Magnoliopsida</taxon>
        <taxon>eudicotyledons</taxon>
        <taxon>Gunneridae</taxon>
        <taxon>Pentapetalae</taxon>
        <taxon>rosids</taxon>
        <taxon>malvids</taxon>
        <taxon>Brassicales</taxon>
        <taxon>Brassicaceae</taxon>
        <taxon>Camelineae</taxon>
        <taxon>Camelina</taxon>
    </lineage>
</organism>
<dbReference type="RefSeq" id="XP_010417029.1">
    <property type="nucleotide sequence ID" value="XM_010418727.2"/>
</dbReference>
<proteinExistence type="inferred from homology"/>
<evidence type="ECO:0000256" key="3">
    <source>
        <dbReference type="SAM" id="Coils"/>
    </source>
</evidence>
<dbReference type="Pfam" id="PF08243">
    <property type="entry name" value="SPT2"/>
    <property type="match status" value="1"/>
</dbReference>